<accession>A0A3B3SRD4</accession>
<reference evidence="2" key="1">
    <citation type="submission" date="2025-08" db="UniProtKB">
        <authorList>
            <consortium name="Ensembl"/>
        </authorList>
    </citation>
    <scope>IDENTIFICATION</scope>
</reference>
<name>A0A3B3SRD4_9TELE</name>
<protein>
    <submittedName>
        <fullName evidence="2">Coiled-coil domain containing 191</fullName>
    </submittedName>
</protein>
<proteinExistence type="predicted"/>
<dbReference type="PANTHER" id="PTHR22028">
    <property type="entry name" value="SFI1 SPINDLE BODY DOMAIN-CONTAINING PROTEIN-RELATED"/>
    <property type="match status" value="1"/>
</dbReference>
<dbReference type="CTD" id="57577"/>
<evidence type="ECO:0000313" key="2">
    <source>
        <dbReference type="Ensembl" id="ENSPKIP00000033257.1"/>
    </source>
</evidence>
<feature type="compositionally biased region" description="Basic and acidic residues" evidence="1">
    <location>
        <begin position="507"/>
        <end position="519"/>
    </location>
</feature>
<sequence length="828" mass="97554">MAHFVPKPDLFRWKRITKNEMHTKAKVNRDDIEHWRQKVEAASQLAMSQVLCGRQRGVPGVGGRGQAIALRNQEQLRDHDDAFREAQTLLSDWMNSKLRLELELGEDERETNSPLISPSEQPGFLQHTNFDDLHSHLEQEADSTTAHTLLWELMQRTAVDCGILEESRLDTEREKRKQMDPCVTMEIHHQQVQERQTWLDAECERRYREEALRREGRRETGRKEGSREAHQQDLRRQEALLEQEVVHLCKEMEEKRNLEQRMREQERMSRNRSNHVSSPSDPGLSQHSQNSQSSMQQDSQWLHRMQVAEAKAQLQGLRCLQSHFSAWYWAVLQQHLCMGKAVALSDWNRQLRVWRAWLLWVWKQQARRKAEAAEEQLRADNRCCQLALESNRRRLLRWSLAEWQAWCCAQQQQRDVQLGREETRRKMAALVSAAAAGKLGGGQLLAPPSRPGGMHSMRQAGDAGVLPTQHSAPCWLDRDALGNGLIGQQQQQGIKQSVLKEERQKQRMLGLKREAKQEQYTEGPSEQRFLRQTRISRPVPRISQVPSTHPHPVVRAMEERAKLRAERQREVQEMRKRREEEQLKQLKAAEEARQREEEQEKQAAVERKREQRRQEKERQLEYQRRAERSRQLNAKALQYRCRALLLFHGLAPWRRLLELRCCQEQLAIEHHGCLVQRSFLFFWARLMSECRAEREACADHLHKHLLLRRGLGGWLKLKNLALAQTLRADEFFRLGTLRKMLVALLVHMTREKLVARKQEWRASEYSDRRVVRRCVRAWQTLPGLLCKEREREQRRCWLRSRVAKILPDFRALPAVTSWDLEAPSHSDI</sequence>
<evidence type="ECO:0000256" key="1">
    <source>
        <dbReference type="SAM" id="MobiDB-lite"/>
    </source>
</evidence>
<dbReference type="GeneTree" id="ENSGT00940000154110"/>
<feature type="compositionally biased region" description="Basic and acidic residues" evidence="1">
    <location>
        <begin position="256"/>
        <end position="269"/>
    </location>
</feature>
<feature type="region of interest" description="Disordered" evidence="1">
    <location>
        <begin position="507"/>
        <end position="527"/>
    </location>
</feature>
<organism evidence="2 3">
    <name type="scientific">Paramormyrops kingsleyae</name>
    <dbReference type="NCBI Taxonomy" id="1676925"/>
    <lineage>
        <taxon>Eukaryota</taxon>
        <taxon>Metazoa</taxon>
        <taxon>Chordata</taxon>
        <taxon>Craniata</taxon>
        <taxon>Vertebrata</taxon>
        <taxon>Euteleostomi</taxon>
        <taxon>Actinopterygii</taxon>
        <taxon>Neopterygii</taxon>
        <taxon>Teleostei</taxon>
        <taxon>Osteoglossocephala</taxon>
        <taxon>Osteoglossomorpha</taxon>
        <taxon>Osteoglossiformes</taxon>
        <taxon>Mormyridae</taxon>
        <taxon>Paramormyrops</taxon>
    </lineage>
</organism>
<reference evidence="2" key="2">
    <citation type="submission" date="2025-09" db="UniProtKB">
        <authorList>
            <consortium name="Ensembl"/>
        </authorList>
    </citation>
    <scope>IDENTIFICATION</scope>
</reference>
<feature type="region of interest" description="Disordered" evidence="1">
    <location>
        <begin position="212"/>
        <end position="234"/>
    </location>
</feature>
<feature type="region of interest" description="Disordered" evidence="1">
    <location>
        <begin position="256"/>
        <end position="301"/>
    </location>
</feature>
<dbReference type="KEGG" id="pki:111860973"/>
<feature type="region of interest" description="Disordered" evidence="1">
    <location>
        <begin position="564"/>
        <end position="625"/>
    </location>
</feature>
<keyword evidence="3" id="KW-1185">Reference proteome</keyword>
<dbReference type="Ensembl" id="ENSPKIT00000014143.1">
    <property type="protein sequence ID" value="ENSPKIP00000033257.1"/>
    <property type="gene ID" value="ENSPKIG00000013036.1"/>
</dbReference>
<dbReference type="AlphaFoldDB" id="A0A3B3SRD4"/>
<feature type="compositionally biased region" description="Low complexity" evidence="1">
    <location>
        <begin position="285"/>
        <end position="300"/>
    </location>
</feature>
<evidence type="ECO:0000313" key="3">
    <source>
        <dbReference type="Proteomes" id="UP000261540"/>
    </source>
</evidence>
<dbReference type="InterPro" id="IPR052270">
    <property type="entry name" value="CACF_protein"/>
</dbReference>
<dbReference type="OrthoDB" id="6256972at2759"/>
<dbReference type="Proteomes" id="UP000261540">
    <property type="component" value="Unplaced"/>
</dbReference>
<dbReference type="PANTHER" id="PTHR22028:SF5">
    <property type="entry name" value="COILED-COIL DOMAIN-CONTAINING PROTEIN 191"/>
    <property type="match status" value="1"/>
</dbReference>